<evidence type="ECO:0000256" key="1">
    <source>
        <dbReference type="SAM" id="Coils"/>
    </source>
</evidence>
<gene>
    <name evidence="3" type="ORF">ST47_g1579</name>
</gene>
<dbReference type="Proteomes" id="UP000076837">
    <property type="component" value="Unassembled WGS sequence"/>
</dbReference>
<feature type="region of interest" description="Disordered" evidence="2">
    <location>
        <begin position="1"/>
        <end position="120"/>
    </location>
</feature>
<dbReference type="AlphaFoldDB" id="A0A163KUU5"/>
<keyword evidence="1" id="KW-0175">Coiled coil</keyword>
<evidence type="ECO:0000313" key="3">
    <source>
        <dbReference type="EMBL" id="KZM27267.1"/>
    </source>
</evidence>
<feature type="compositionally biased region" description="Polar residues" evidence="2">
    <location>
        <begin position="321"/>
        <end position="330"/>
    </location>
</feature>
<organism evidence="3 4">
    <name type="scientific">Didymella rabiei</name>
    <name type="common">Chickpea ascochyta blight fungus</name>
    <name type="synonym">Mycosphaerella rabiei</name>
    <dbReference type="NCBI Taxonomy" id="5454"/>
    <lineage>
        <taxon>Eukaryota</taxon>
        <taxon>Fungi</taxon>
        <taxon>Dikarya</taxon>
        <taxon>Ascomycota</taxon>
        <taxon>Pezizomycotina</taxon>
        <taxon>Dothideomycetes</taxon>
        <taxon>Pleosporomycetidae</taxon>
        <taxon>Pleosporales</taxon>
        <taxon>Pleosporineae</taxon>
        <taxon>Didymellaceae</taxon>
        <taxon>Ascochyta</taxon>
    </lineage>
</organism>
<feature type="compositionally biased region" description="Acidic residues" evidence="2">
    <location>
        <begin position="292"/>
        <end position="305"/>
    </location>
</feature>
<feature type="region of interest" description="Disordered" evidence="2">
    <location>
        <begin position="272"/>
        <end position="380"/>
    </location>
</feature>
<proteinExistence type="predicted"/>
<feature type="compositionally biased region" description="Polar residues" evidence="2">
    <location>
        <begin position="1"/>
        <end position="16"/>
    </location>
</feature>
<evidence type="ECO:0000256" key="2">
    <source>
        <dbReference type="SAM" id="MobiDB-lite"/>
    </source>
</evidence>
<protein>
    <submittedName>
        <fullName evidence="3">Uncharacterized protein</fullName>
    </submittedName>
</protein>
<feature type="compositionally biased region" description="Acidic residues" evidence="2">
    <location>
        <begin position="514"/>
        <end position="526"/>
    </location>
</feature>
<keyword evidence="4" id="KW-1185">Reference proteome</keyword>
<feature type="compositionally biased region" description="Basic and acidic residues" evidence="2">
    <location>
        <begin position="82"/>
        <end position="91"/>
    </location>
</feature>
<sequence>MENRPASPTQEYSSPKTESDERTPVVQSQEDQIDRESSSSDVPLRQQRPRRAPTRERKDSTDLQGHLRLQSHVHDSNNTSLLEERRAEHKATLRSPAKAAPKSCGKVLKKPGPRPWASKPIMKNDMAAKKEVIREIEVYWGKGFIKAYIPKCHRPLVKRGKRGKRVMYRDHESDPKKWLPSVLKAVLMIARLTNKKAWLKKAMNDVVRYRIKNTGNRKPQLVTTDFDVIEDLLVKDWDVAYSFEIRYKHLLVNRQGQQETDEDIDHILAVDSGQEDVSNNENDIESDHSNDDNDDDVEDVDESDDEKGRGGLTSRYLHASGYTNGPQNSHPYFAPGPLPKHQKTKQDKSPGRMPELPSRPQPPSVNKGNQQGYGQPYPYGPPVNQWGQPMPYAGYGGYGGYGMYGGYGDYGPPQEHNARHPSQPPGFPEMNQYPPFGHAITPAPGQPGNDRADGRRVEASPFSGHRRTQGGIEQSSFNMSRPGFMPYRYPQNIQGSEPEVKQESTEFERREMSTDEIEDPTDDVGEDDNAAAVEAELRATELELKVARLQARRAAMNQQSKAK</sequence>
<evidence type="ECO:0000313" key="4">
    <source>
        <dbReference type="Proteomes" id="UP000076837"/>
    </source>
</evidence>
<feature type="compositionally biased region" description="Basic and acidic residues" evidence="2">
    <location>
        <begin position="498"/>
        <end position="513"/>
    </location>
</feature>
<dbReference type="EMBL" id="JYNV01000074">
    <property type="protein sequence ID" value="KZM27267.1"/>
    <property type="molecule type" value="Genomic_DNA"/>
</dbReference>
<feature type="region of interest" description="Disordered" evidence="2">
    <location>
        <begin position="403"/>
        <end position="526"/>
    </location>
</feature>
<accession>A0A163KUU5</accession>
<name>A0A163KUU5_DIDRA</name>
<reference evidence="3 4" key="1">
    <citation type="journal article" date="2016" name="Sci. Rep.">
        <title>Draft genome sequencing and secretome analysis of fungal phytopathogen Ascochyta rabiei provides insight into the necrotrophic effector repertoire.</title>
        <authorList>
            <person name="Verma S."/>
            <person name="Gazara R.K."/>
            <person name="Nizam S."/>
            <person name="Parween S."/>
            <person name="Chattopadhyay D."/>
            <person name="Verma P.K."/>
        </authorList>
    </citation>
    <scope>NUCLEOTIDE SEQUENCE [LARGE SCALE GENOMIC DNA]</scope>
    <source>
        <strain evidence="3 4">ArDII</strain>
    </source>
</reference>
<feature type="coiled-coil region" evidence="1">
    <location>
        <begin position="530"/>
        <end position="559"/>
    </location>
</feature>
<comment type="caution">
    <text evidence="3">The sequence shown here is derived from an EMBL/GenBank/DDBJ whole genome shotgun (WGS) entry which is preliminary data.</text>
</comment>